<dbReference type="SMART" id="SM00987">
    <property type="entry name" value="UreE_C"/>
    <property type="match status" value="1"/>
</dbReference>
<dbReference type="InterPro" id="IPR047124">
    <property type="entry name" value="HI_0220.2"/>
</dbReference>
<dbReference type="RefSeq" id="WP_085424291.1">
    <property type="nucleotide sequence ID" value="NZ_FXAF01000011.1"/>
</dbReference>
<dbReference type="Pfam" id="PF03167">
    <property type="entry name" value="UDG"/>
    <property type="match status" value="1"/>
</dbReference>
<organism evidence="2 3">
    <name type="scientific">Xaviernesmea oryzae</name>
    <dbReference type="NCBI Taxonomy" id="464029"/>
    <lineage>
        <taxon>Bacteria</taxon>
        <taxon>Pseudomonadati</taxon>
        <taxon>Pseudomonadota</taxon>
        <taxon>Alphaproteobacteria</taxon>
        <taxon>Hyphomicrobiales</taxon>
        <taxon>Rhizobiaceae</taxon>
        <taxon>Rhizobium/Agrobacterium group</taxon>
        <taxon>Xaviernesmea</taxon>
    </lineage>
</organism>
<protein>
    <submittedName>
        <fullName evidence="2">Uracil-DNA glycosylase</fullName>
    </submittedName>
</protein>
<dbReference type="Gene3D" id="3.40.470.10">
    <property type="entry name" value="Uracil-DNA glycosylase-like domain"/>
    <property type="match status" value="1"/>
</dbReference>
<name>A0A1X7GEK6_9HYPH</name>
<dbReference type="PANTHER" id="PTHR42160">
    <property type="entry name" value="URACIL-DNA GLYCOSYLASE SUPERFAMILY PROTEIN"/>
    <property type="match status" value="1"/>
</dbReference>
<evidence type="ECO:0000313" key="3">
    <source>
        <dbReference type="Proteomes" id="UP000192903"/>
    </source>
</evidence>
<accession>A0A1X7GEK6</accession>
<dbReference type="Proteomes" id="UP000192903">
    <property type="component" value="Unassembled WGS sequence"/>
</dbReference>
<dbReference type="EMBL" id="FXAF01000011">
    <property type="protein sequence ID" value="SMF67843.1"/>
    <property type="molecule type" value="Genomic_DNA"/>
</dbReference>
<keyword evidence="3" id="KW-1185">Reference proteome</keyword>
<dbReference type="AlphaFoldDB" id="A0A1X7GEK6"/>
<dbReference type="CDD" id="cd10033">
    <property type="entry name" value="UDG_like"/>
    <property type="match status" value="1"/>
</dbReference>
<dbReference type="InterPro" id="IPR036895">
    <property type="entry name" value="Uracil-DNA_glycosylase-like_sf"/>
</dbReference>
<feature type="domain" description="Uracil-DNA glycosylase-like" evidence="1">
    <location>
        <begin position="45"/>
        <end position="208"/>
    </location>
</feature>
<sequence length="221" mass="24733">MSADRFAGCDGEIETLRQAIKGCRLCRDAPAKGEGDRLPHEPRPVAVLSTTARVLIAGQAPGLRVHESGLPFNDASGNRLRDWMAVSREEFYDPGRFAIVPMGFCFPGYDEKGGDLPPRKECAPLWRARALAAMPQIELILAVGGYAHAWHLGSRRKKGMTETVVNWREYFFVNQGPRVLVLPHPSWRNTGWLRKNPWFEADVLPVLRQNVDSLIRGTNFG</sequence>
<gene>
    <name evidence="2" type="ORF">SAMN02982989_3621</name>
</gene>
<evidence type="ECO:0000313" key="2">
    <source>
        <dbReference type="EMBL" id="SMF67843.1"/>
    </source>
</evidence>
<evidence type="ECO:0000259" key="1">
    <source>
        <dbReference type="SMART" id="SM00986"/>
    </source>
</evidence>
<dbReference type="SMART" id="SM00986">
    <property type="entry name" value="UDG"/>
    <property type="match status" value="1"/>
</dbReference>
<dbReference type="STRING" id="464029.SAMN02982989_3621"/>
<dbReference type="PANTHER" id="PTHR42160:SF1">
    <property type="entry name" value="URACIL-DNA GLYCOSYLASE SUPERFAMILY PROTEIN"/>
    <property type="match status" value="1"/>
</dbReference>
<proteinExistence type="predicted"/>
<dbReference type="InterPro" id="IPR005122">
    <property type="entry name" value="Uracil-DNA_glycosylase-like"/>
</dbReference>
<dbReference type="SUPFAM" id="SSF52141">
    <property type="entry name" value="Uracil-DNA glycosylase-like"/>
    <property type="match status" value="1"/>
</dbReference>
<dbReference type="OrthoDB" id="9789139at2"/>
<reference evidence="3" key="1">
    <citation type="submission" date="2017-04" db="EMBL/GenBank/DDBJ databases">
        <authorList>
            <person name="Varghese N."/>
            <person name="Submissions S."/>
        </authorList>
    </citation>
    <scope>NUCLEOTIDE SEQUENCE [LARGE SCALE GENOMIC DNA]</scope>
    <source>
        <strain evidence="3">B4P</strain>
    </source>
</reference>